<reference evidence="13" key="1">
    <citation type="submission" date="2020-07" db="EMBL/GenBank/DDBJ databases">
        <authorList>
            <person name="Nazaruddin N."/>
        </authorList>
    </citation>
    <scope>NUCLEOTIDE SEQUENCE</scope>
</reference>
<dbReference type="GO" id="GO:0005634">
    <property type="term" value="C:nucleus"/>
    <property type="evidence" value="ECO:0007669"/>
    <property type="project" value="InterPro"/>
</dbReference>
<dbReference type="GO" id="GO:0000978">
    <property type="term" value="F:RNA polymerase II cis-regulatory region sequence-specific DNA binding"/>
    <property type="evidence" value="ECO:0007669"/>
    <property type="project" value="TreeGrafter"/>
</dbReference>
<gene>
    <name evidence="13" type="ORF">MHI_LOCUS664233</name>
</gene>
<evidence type="ECO:0000256" key="8">
    <source>
        <dbReference type="PROSITE-ProRule" id="PRU01263"/>
    </source>
</evidence>
<dbReference type="InterPro" id="IPR036236">
    <property type="entry name" value="Znf_C2H2_sf"/>
</dbReference>
<feature type="domain" description="ZAD" evidence="12">
    <location>
        <begin position="12"/>
        <end position="85"/>
    </location>
</feature>
<dbReference type="InterPro" id="IPR013087">
    <property type="entry name" value="Znf_C2H2_type"/>
</dbReference>
<feature type="domain" description="C2H2-type" evidence="11">
    <location>
        <begin position="717"/>
        <end position="744"/>
    </location>
</feature>
<evidence type="ECO:0000256" key="1">
    <source>
        <dbReference type="ARBA" id="ARBA00022723"/>
    </source>
</evidence>
<feature type="coiled-coil region" evidence="9">
    <location>
        <begin position="231"/>
        <end position="258"/>
    </location>
</feature>
<comment type="similarity">
    <text evidence="6">Belongs to the snail C2H2-type zinc-finger protein family.</text>
</comment>
<proteinExistence type="inferred from homology"/>
<dbReference type="AlphaFoldDB" id="A0A6V7HA28"/>
<dbReference type="PANTHER" id="PTHR24388:SF53">
    <property type="entry name" value="CHORION TRANSCRIPTION FACTOR CF2-RELATED"/>
    <property type="match status" value="1"/>
</dbReference>
<dbReference type="SMART" id="SM00868">
    <property type="entry name" value="zf-AD"/>
    <property type="match status" value="1"/>
</dbReference>
<feature type="domain" description="C2H2-type" evidence="11">
    <location>
        <begin position="654"/>
        <end position="681"/>
    </location>
</feature>
<accession>A0A6V7HA28</accession>
<evidence type="ECO:0000313" key="14">
    <source>
        <dbReference type="Proteomes" id="UP000752696"/>
    </source>
</evidence>
<dbReference type="PANTHER" id="PTHR24388">
    <property type="entry name" value="ZINC FINGER PROTEIN"/>
    <property type="match status" value="1"/>
</dbReference>
<evidence type="ECO:0000256" key="9">
    <source>
        <dbReference type="SAM" id="Coils"/>
    </source>
</evidence>
<dbReference type="SUPFAM" id="SSF57716">
    <property type="entry name" value="Glucocorticoid receptor-like (DNA-binding domain)"/>
    <property type="match status" value="1"/>
</dbReference>
<feature type="compositionally biased region" description="Basic and acidic residues" evidence="10">
    <location>
        <begin position="617"/>
        <end position="634"/>
    </location>
</feature>
<keyword evidence="14" id="KW-1185">Reference proteome</keyword>
<dbReference type="SMART" id="SM00355">
    <property type="entry name" value="ZnF_C2H2"/>
    <property type="match status" value="7"/>
</dbReference>
<feature type="compositionally biased region" description="Basic and acidic residues" evidence="10">
    <location>
        <begin position="297"/>
        <end position="331"/>
    </location>
</feature>
<sequence length="998" mass="114352">MSRKRKLSHIKERCRICLVEHGCMTNLFDEVLQSKLHDLTKCTSVNIKEEHGLPDIICHICLYKLEMWSEFKEQFIRSNQMLLSQLELIETSDNEKKIKTDVPPLIPLQVTNADNITDQTILKDMYISEDDVTSSKDSSQKPHDASNDDKCKNDEGQENKDNIQPKPTLVPMKVKPLTGRRNITERRKASTKRWVARKKALLAAIGESVSDTDSMASDDTQLSPVQKARAKTNMDKEVEKQRRLARELKNLETNLTDKYKHDFMSIDSDSDVHRTRSLRNRNSDISSIEGKNISAKKSVEQDKVKKDKFSEDLKEKEISPDSLPEKVVQEKSSKKDKVEITENKFSPCSVKSELEIGDVTYIVTSTLTLAESHYLNKENLNTLSKEFKNGNIEQNSQEKNTDIIDAVQLRRINPVPIDANNKKCIERCLNIEVEGTEIEALKHVQVELANFIEKEFRTNNEDTKKDKIVHDYKTSYQTLDQQLKIIVEKTIKKNFESSLMRSCGTDFNSYSQPAGRVSPTFVKEAMNSKKYQPRIVLKRLDIKKESKIRNINNMHVLIKRTVKNKLGGPFSMVSHKRQSVPPIRYNDYNTSALDSDSYLSEETSEASRTDNNIPKSQDSKVSKQTEESKIVDSSKSEHKLENIFKIISPHSEKHICGVCEQSFANRSDAVVHVRMHKTETTMSRHSKHKMMRCKRCHEIVEARFVKAHVCKSKQQTHKCYVCNSTFRTEKLLVHHLESHDQSEFTIENITKGESQKITNASTSQNSKDTLYLKLEKGQSSKAENYLITKSESLRTGLSSEKIGTSKEKEDTASGAEKPKETYNCFVCDKIFTDEELLKDHLQKHCDDVSEGDQSPGKEQYQCAICGDSLESEDALEAHVEKHLFDEEDDNPNLISIANENDKSKEEVYQCLQCAETFNSEMLLEMHMQAHEEEAAIAEWEKQGIKAYEFQCMICDELFETEEDLSEHIDIHNGNAHVCQLCDKPFSSLEDLQKHVATH</sequence>
<dbReference type="PROSITE" id="PS00028">
    <property type="entry name" value="ZINC_FINGER_C2H2_1"/>
    <property type="match status" value="7"/>
</dbReference>
<evidence type="ECO:0000313" key="13">
    <source>
        <dbReference type="EMBL" id="CAD1476669.1"/>
    </source>
</evidence>
<feature type="domain" description="C2H2-type" evidence="11">
    <location>
        <begin position="822"/>
        <end position="849"/>
    </location>
</feature>
<evidence type="ECO:0000256" key="6">
    <source>
        <dbReference type="ARBA" id="ARBA00037948"/>
    </source>
</evidence>
<keyword evidence="9" id="KW-0175">Coiled coil</keyword>
<feature type="domain" description="C2H2-type" evidence="11">
    <location>
        <begin position="949"/>
        <end position="976"/>
    </location>
</feature>
<evidence type="ECO:0000256" key="5">
    <source>
        <dbReference type="ARBA" id="ARBA00023242"/>
    </source>
</evidence>
<dbReference type="Gene3D" id="3.30.160.60">
    <property type="entry name" value="Classic Zinc Finger"/>
    <property type="match status" value="3"/>
</dbReference>
<dbReference type="EMBL" id="CAJDYZ010009498">
    <property type="protein sequence ID" value="CAD1476669.1"/>
    <property type="molecule type" value="Genomic_DNA"/>
</dbReference>
<feature type="region of interest" description="Disordered" evidence="10">
    <location>
        <begin position="596"/>
        <end position="634"/>
    </location>
</feature>
<name>A0A6V7HA28_9HYME</name>
<evidence type="ECO:0000256" key="4">
    <source>
        <dbReference type="ARBA" id="ARBA00022833"/>
    </source>
</evidence>
<evidence type="ECO:0000256" key="10">
    <source>
        <dbReference type="SAM" id="MobiDB-lite"/>
    </source>
</evidence>
<feature type="binding site" evidence="8">
    <location>
        <position position="17"/>
    </location>
    <ligand>
        <name>Zn(2+)</name>
        <dbReference type="ChEBI" id="CHEBI:29105"/>
    </ligand>
</feature>
<dbReference type="Gene3D" id="3.40.1800.20">
    <property type="match status" value="1"/>
</dbReference>
<dbReference type="GO" id="GO:0000981">
    <property type="term" value="F:DNA-binding transcription factor activity, RNA polymerase II-specific"/>
    <property type="evidence" value="ECO:0007669"/>
    <property type="project" value="TreeGrafter"/>
</dbReference>
<dbReference type="PROSITE" id="PS51915">
    <property type="entry name" value="ZAD"/>
    <property type="match status" value="1"/>
</dbReference>
<dbReference type="Pfam" id="PF07776">
    <property type="entry name" value="zf-AD"/>
    <property type="match status" value="1"/>
</dbReference>
<keyword evidence="3 7" id="KW-0863">Zinc-finger</keyword>
<feature type="domain" description="C2H2-type" evidence="11">
    <location>
        <begin position="860"/>
        <end position="887"/>
    </location>
</feature>
<evidence type="ECO:0000259" key="11">
    <source>
        <dbReference type="PROSITE" id="PS50157"/>
    </source>
</evidence>
<keyword evidence="1 8" id="KW-0479">Metal-binding</keyword>
<dbReference type="InterPro" id="IPR050527">
    <property type="entry name" value="Snail/Krueppel_Znf"/>
</dbReference>
<evidence type="ECO:0008006" key="15">
    <source>
        <dbReference type="Google" id="ProtNLM"/>
    </source>
</evidence>
<dbReference type="SUPFAM" id="SSF57667">
    <property type="entry name" value="beta-beta-alpha zinc fingers"/>
    <property type="match status" value="2"/>
</dbReference>
<organism evidence="13 14">
    <name type="scientific">Heterotrigona itama</name>
    <dbReference type="NCBI Taxonomy" id="395501"/>
    <lineage>
        <taxon>Eukaryota</taxon>
        <taxon>Metazoa</taxon>
        <taxon>Ecdysozoa</taxon>
        <taxon>Arthropoda</taxon>
        <taxon>Hexapoda</taxon>
        <taxon>Insecta</taxon>
        <taxon>Pterygota</taxon>
        <taxon>Neoptera</taxon>
        <taxon>Endopterygota</taxon>
        <taxon>Hymenoptera</taxon>
        <taxon>Apocrita</taxon>
        <taxon>Aculeata</taxon>
        <taxon>Apoidea</taxon>
        <taxon>Anthophila</taxon>
        <taxon>Apidae</taxon>
        <taxon>Heterotrigona</taxon>
    </lineage>
</organism>
<feature type="binding site" evidence="8">
    <location>
        <position position="14"/>
    </location>
    <ligand>
        <name>Zn(2+)</name>
        <dbReference type="ChEBI" id="CHEBI:29105"/>
    </ligand>
</feature>
<keyword evidence="5" id="KW-0539">Nucleus</keyword>
<dbReference type="PROSITE" id="PS50157">
    <property type="entry name" value="ZINC_FINGER_C2H2_2"/>
    <property type="match status" value="7"/>
</dbReference>
<dbReference type="InterPro" id="IPR012934">
    <property type="entry name" value="Znf_AD"/>
</dbReference>
<feature type="binding site" evidence="8">
    <location>
        <position position="58"/>
    </location>
    <ligand>
        <name>Zn(2+)</name>
        <dbReference type="ChEBI" id="CHEBI:29105"/>
    </ligand>
</feature>
<feature type="domain" description="C2H2-type" evidence="11">
    <location>
        <begin position="908"/>
        <end position="935"/>
    </location>
</feature>
<dbReference type="OrthoDB" id="3437960at2759"/>
<feature type="domain" description="C2H2-type" evidence="11">
    <location>
        <begin position="976"/>
        <end position="998"/>
    </location>
</feature>
<evidence type="ECO:0000256" key="7">
    <source>
        <dbReference type="PROSITE-ProRule" id="PRU00042"/>
    </source>
</evidence>
<protein>
    <recommendedName>
        <fullName evidence="15">C2H2-type domain-containing protein</fullName>
    </recommendedName>
</protein>
<dbReference type="Pfam" id="PF00096">
    <property type="entry name" value="zf-C2H2"/>
    <property type="match status" value="2"/>
</dbReference>
<feature type="region of interest" description="Disordered" evidence="10">
    <location>
        <begin position="131"/>
        <end position="170"/>
    </location>
</feature>
<feature type="region of interest" description="Disordered" evidence="10">
    <location>
        <begin position="270"/>
        <end position="331"/>
    </location>
</feature>
<feature type="compositionally biased region" description="Basic and acidic residues" evidence="10">
    <location>
        <begin position="138"/>
        <end position="163"/>
    </location>
</feature>
<comment type="caution">
    <text evidence="13">The sequence shown here is derived from an EMBL/GenBank/DDBJ whole genome shotgun (WGS) entry which is preliminary data.</text>
</comment>
<keyword evidence="4 8" id="KW-0862">Zinc</keyword>
<evidence type="ECO:0000256" key="3">
    <source>
        <dbReference type="ARBA" id="ARBA00022771"/>
    </source>
</evidence>
<dbReference type="Proteomes" id="UP000752696">
    <property type="component" value="Unassembled WGS sequence"/>
</dbReference>
<dbReference type="GO" id="GO:0008270">
    <property type="term" value="F:zinc ion binding"/>
    <property type="evidence" value="ECO:0007669"/>
    <property type="project" value="UniProtKB-UniRule"/>
</dbReference>
<keyword evidence="2" id="KW-0677">Repeat</keyword>
<feature type="binding site" evidence="8">
    <location>
        <position position="61"/>
    </location>
    <ligand>
        <name>Zn(2+)</name>
        <dbReference type="ChEBI" id="CHEBI:29105"/>
    </ligand>
</feature>
<dbReference type="Pfam" id="PF13912">
    <property type="entry name" value="zf-C2H2_6"/>
    <property type="match status" value="1"/>
</dbReference>
<evidence type="ECO:0000259" key="12">
    <source>
        <dbReference type="PROSITE" id="PS51915"/>
    </source>
</evidence>
<evidence type="ECO:0000256" key="2">
    <source>
        <dbReference type="ARBA" id="ARBA00022737"/>
    </source>
</evidence>